<name>A0AAV8Z5Y5_9CUCU</name>
<dbReference type="PANTHER" id="PTHR13360">
    <property type="entry name" value="ACTIVATING SIGNAL COINTEGRATOR 1 COMPLEX SUBUNIT 1"/>
    <property type="match status" value="1"/>
</dbReference>
<keyword evidence="3" id="KW-1185">Reference proteome</keyword>
<dbReference type="AlphaFoldDB" id="A0AAV8Z5Y5"/>
<organism evidence="2 3">
    <name type="scientific">Aromia moschata</name>
    <dbReference type="NCBI Taxonomy" id="1265417"/>
    <lineage>
        <taxon>Eukaryota</taxon>
        <taxon>Metazoa</taxon>
        <taxon>Ecdysozoa</taxon>
        <taxon>Arthropoda</taxon>
        <taxon>Hexapoda</taxon>
        <taxon>Insecta</taxon>
        <taxon>Pterygota</taxon>
        <taxon>Neoptera</taxon>
        <taxon>Endopterygota</taxon>
        <taxon>Coleoptera</taxon>
        <taxon>Polyphaga</taxon>
        <taxon>Cucujiformia</taxon>
        <taxon>Chrysomeloidea</taxon>
        <taxon>Cerambycidae</taxon>
        <taxon>Cerambycinae</taxon>
        <taxon>Callichromatini</taxon>
        <taxon>Aromia</taxon>
    </lineage>
</organism>
<dbReference type="GO" id="GO:0006307">
    <property type="term" value="P:DNA alkylation repair"/>
    <property type="evidence" value="ECO:0007669"/>
    <property type="project" value="InterPro"/>
</dbReference>
<dbReference type="GO" id="GO:0003723">
    <property type="term" value="F:RNA binding"/>
    <property type="evidence" value="ECO:0007669"/>
    <property type="project" value="InterPro"/>
</dbReference>
<sequence>MSSKIIKATRSVKPIRMWIDGKCFNINSIKKTSVNKAVASSAEALKTEVLDHMEVLNEVDITADSDGKLSVSLQLPTVYYIKLHNVTDIKSLSEKTQTNISFPKQGQDGKLTVAGDAEKNIQQAVHELLSVISAIRDQHAAMQFIAIPLRSDEIRSNFEVFKNEILTKTNIKGMEESIFQKGLRLHLTVTVFSLLDEREKSEAINALEEYRNNVLCPLLEKSGPLKIHVAGLDCMNSNYKKVDVLYANAKIINETEDLNLQKIANELSDHFYEKGLVKRHQENVKLHMTLINTKYRKSVDSPNRRRWFKRESFDASHIMEHYKDFVFGKCSLDSIHLSLMSSKDEDGFYKSLSVIKI</sequence>
<dbReference type="InterPro" id="IPR009097">
    <property type="entry name" value="Cyclic_Pdiesterase"/>
</dbReference>
<dbReference type="Gene3D" id="3.30.1370.10">
    <property type="entry name" value="K Homology domain, type 1"/>
    <property type="match status" value="1"/>
</dbReference>
<dbReference type="InterPro" id="IPR036612">
    <property type="entry name" value="KH_dom_type_1_sf"/>
</dbReference>
<accession>A0AAV8Z5Y5</accession>
<dbReference type="InterPro" id="IPR009210">
    <property type="entry name" value="ASCC1"/>
</dbReference>
<dbReference type="Proteomes" id="UP001162162">
    <property type="component" value="Unassembled WGS sequence"/>
</dbReference>
<dbReference type="EMBL" id="JAPWTK010000015">
    <property type="protein sequence ID" value="KAJ8958921.1"/>
    <property type="molecule type" value="Genomic_DNA"/>
</dbReference>
<proteinExistence type="predicted"/>
<dbReference type="PANTHER" id="PTHR13360:SF1">
    <property type="entry name" value="ACTIVATING SIGNAL COINTEGRATOR 1 COMPLEX SUBUNIT 1"/>
    <property type="match status" value="1"/>
</dbReference>
<dbReference type="SUPFAM" id="SSF55144">
    <property type="entry name" value="LigT-like"/>
    <property type="match status" value="1"/>
</dbReference>
<dbReference type="GO" id="GO:0005634">
    <property type="term" value="C:nucleus"/>
    <property type="evidence" value="ECO:0007669"/>
    <property type="project" value="TreeGrafter"/>
</dbReference>
<gene>
    <name evidence="2" type="ORF">NQ318_019690</name>
</gene>
<dbReference type="GO" id="GO:0006355">
    <property type="term" value="P:regulation of DNA-templated transcription"/>
    <property type="evidence" value="ECO:0007669"/>
    <property type="project" value="TreeGrafter"/>
</dbReference>
<evidence type="ECO:0000259" key="1">
    <source>
        <dbReference type="Pfam" id="PF10469"/>
    </source>
</evidence>
<reference evidence="2" key="1">
    <citation type="journal article" date="2023" name="Insect Mol. Biol.">
        <title>Genome sequencing provides insights into the evolution of gene families encoding plant cell wall-degrading enzymes in longhorned beetles.</title>
        <authorList>
            <person name="Shin N.R."/>
            <person name="Okamura Y."/>
            <person name="Kirsch R."/>
            <person name="Pauchet Y."/>
        </authorList>
    </citation>
    <scope>NUCLEOTIDE SEQUENCE</scope>
    <source>
        <strain evidence="2">AMC_N1</strain>
    </source>
</reference>
<evidence type="ECO:0000313" key="3">
    <source>
        <dbReference type="Proteomes" id="UP001162162"/>
    </source>
</evidence>
<dbReference type="Gene3D" id="3.90.1140.10">
    <property type="entry name" value="Cyclic phosphodiesterase"/>
    <property type="match status" value="1"/>
</dbReference>
<dbReference type="Pfam" id="PF10469">
    <property type="entry name" value="AKAP7_NLS"/>
    <property type="match status" value="1"/>
</dbReference>
<dbReference type="InterPro" id="IPR019510">
    <property type="entry name" value="AKAP7-like_phosphoesterase"/>
</dbReference>
<evidence type="ECO:0000313" key="2">
    <source>
        <dbReference type="EMBL" id="KAJ8958921.1"/>
    </source>
</evidence>
<feature type="domain" description="A-kinase anchor protein 7-like phosphoesterase" evidence="1">
    <location>
        <begin position="144"/>
        <end position="357"/>
    </location>
</feature>
<comment type="caution">
    <text evidence="2">The sequence shown here is derived from an EMBL/GenBank/DDBJ whole genome shotgun (WGS) entry which is preliminary data.</text>
</comment>
<protein>
    <recommendedName>
        <fullName evidence="1">A-kinase anchor protein 7-like phosphoesterase domain-containing protein</fullName>
    </recommendedName>
</protein>